<feature type="region of interest" description="Disordered" evidence="4">
    <location>
        <begin position="160"/>
        <end position="182"/>
    </location>
</feature>
<dbReference type="CDD" id="cd06170">
    <property type="entry name" value="LuxR_C_like"/>
    <property type="match status" value="1"/>
</dbReference>
<keyword evidence="3" id="KW-0804">Transcription</keyword>
<dbReference type="AlphaFoldDB" id="A0A919DK30"/>
<dbReference type="PANTHER" id="PTHR43214">
    <property type="entry name" value="TWO-COMPONENT RESPONSE REGULATOR"/>
    <property type="match status" value="1"/>
</dbReference>
<dbReference type="Gene3D" id="1.10.10.10">
    <property type="entry name" value="Winged helix-like DNA-binding domain superfamily/Winged helix DNA-binding domain"/>
    <property type="match status" value="1"/>
</dbReference>
<dbReference type="GO" id="GO:0006355">
    <property type="term" value="P:regulation of DNA-templated transcription"/>
    <property type="evidence" value="ECO:0007669"/>
    <property type="project" value="InterPro"/>
</dbReference>
<feature type="domain" description="HTH luxR-type" evidence="5">
    <location>
        <begin position="224"/>
        <end position="289"/>
    </location>
</feature>
<evidence type="ECO:0000313" key="7">
    <source>
        <dbReference type="Proteomes" id="UP000603227"/>
    </source>
</evidence>
<dbReference type="InterPro" id="IPR039420">
    <property type="entry name" value="WalR-like"/>
</dbReference>
<evidence type="ECO:0000256" key="2">
    <source>
        <dbReference type="ARBA" id="ARBA00023125"/>
    </source>
</evidence>
<keyword evidence="7" id="KW-1185">Reference proteome</keyword>
<dbReference type="InterPro" id="IPR029016">
    <property type="entry name" value="GAF-like_dom_sf"/>
</dbReference>
<dbReference type="PRINTS" id="PR00038">
    <property type="entry name" value="HTHLUXR"/>
</dbReference>
<dbReference type="Proteomes" id="UP000603227">
    <property type="component" value="Unassembled WGS sequence"/>
</dbReference>
<dbReference type="PROSITE" id="PS00622">
    <property type="entry name" value="HTH_LUXR_1"/>
    <property type="match status" value="1"/>
</dbReference>
<gene>
    <name evidence="6" type="ORF">GCM10017771_72890</name>
</gene>
<dbReference type="EMBL" id="BNAT01000035">
    <property type="protein sequence ID" value="GHE50801.1"/>
    <property type="molecule type" value="Genomic_DNA"/>
</dbReference>
<comment type="caution">
    <text evidence="6">The sequence shown here is derived from an EMBL/GenBank/DDBJ whole genome shotgun (WGS) entry which is preliminary data.</text>
</comment>
<dbReference type="PANTHER" id="PTHR43214:SF42">
    <property type="entry name" value="TRANSCRIPTIONAL REGULATORY PROTEIN DESR"/>
    <property type="match status" value="1"/>
</dbReference>
<evidence type="ECO:0000256" key="1">
    <source>
        <dbReference type="ARBA" id="ARBA00023015"/>
    </source>
</evidence>
<dbReference type="SUPFAM" id="SSF55781">
    <property type="entry name" value="GAF domain-like"/>
    <property type="match status" value="1"/>
</dbReference>
<evidence type="ECO:0000256" key="3">
    <source>
        <dbReference type="ARBA" id="ARBA00023163"/>
    </source>
</evidence>
<dbReference type="RefSeq" id="WP_189786706.1">
    <property type="nucleotide sequence ID" value="NZ_BNAT01000035.1"/>
</dbReference>
<protein>
    <submittedName>
        <fullName evidence="6">Helix-turn-helix transcriptional regulator</fullName>
    </submittedName>
</protein>
<reference evidence="6" key="2">
    <citation type="submission" date="2020-09" db="EMBL/GenBank/DDBJ databases">
        <authorList>
            <person name="Sun Q."/>
            <person name="Zhou Y."/>
        </authorList>
    </citation>
    <scope>NUCLEOTIDE SEQUENCE</scope>
    <source>
        <strain evidence="6">CGMCC 4.7403</strain>
    </source>
</reference>
<dbReference type="GO" id="GO:0003677">
    <property type="term" value="F:DNA binding"/>
    <property type="evidence" value="ECO:0007669"/>
    <property type="project" value="UniProtKB-KW"/>
</dbReference>
<keyword evidence="2" id="KW-0238">DNA-binding</keyword>
<dbReference type="InterPro" id="IPR036388">
    <property type="entry name" value="WH-like_DNA-bd_sf"/>
</dbReference>
<dbReference type="Gene3D" id="3.30.450.40">
    <property type="match status" value="1"/>
</dbReference>
<dbReference type="Pfam" id="PF00196">
    <property type="entry name" value="GerE"/>
    <property type="match status" value="1"/>
</dbReference>
<accession>A0A919DK30</accession>
<organism evidence="6 7">
    <name type="scientific">Streptomyces capitiformicae</name>
    <dbReference type="NCBI Taxonomy" id="2014920"/>
    <lineage>
        <taxon>Bacteria</taxon>
        <taxon>Bacillati</taxon>
        <taxon>Actinomycetota</taxon>
        <taxon>Actinomycetes</taxon>
        <taxon>Kitasatosporales</taxon>
        <taxon>Streptomycetaceae</taxon>
        <taxon>Streptomyces</taxon>
    </lineage>
</organism>
<keyword evidence="1" id="KW-0805">Transcription regulation</keyword>
<sequence length="292" mass="31463">MTEKTPPVSDDDRQVKRGITALRDTTGVDLAFGGVVARGRHAQLTEFAGNTTGALFGLTLGFGMGLGGKVVALHRPIAVNDYANSKQISHHYDLMVAAEGLHAVVAAPVVVNRTVRAVMYGAVRQSVGLGDRTIDAVMHAARGLEQNLAVRDEVRRRLDALNEPAETSGRTEGRMPRRQTSPQWETIREAYAELRVLAHQLTDTELRDRVVAVCDKLAGAGAPASPRLGALSSRELDVLSCVALGRTNADVADELGLRAETVKSYLRSAMRRLGCHSRMETVVTARQLGLLP</sequence>
<dbReference type="SMART" id="SM00421">
    <property type="entry name" value="HTH_LUXR"/>
    <property type="match status" value="1"/>
</dbReference>
<evidence type="ECO:0000256" key="4">
    <source>
        <dbReference type="SAM" id="MobiDB-lite"/>
    </source>
</evidence>
<proteinExistence type="predicted"/>
<dbReference type="InterPro" id="IPR000792">
    <property type="entry name" value="Tscrpt_reg_LuxR_C"/>
</dbReference>
<dbReference type="SUPFAM" id="SSF46894">
    <property type="entry name" value="C-terminal effector domain of the bipartite response regulators"/>
    <property type="match status" value="1"/>
</dbReference>
<evidence type="ECO:0000259" key="5">
    <source>
        <dbReference type="PROSITE" id="PS50043"/>
    </source>
</evidence>
<reference evidence="6" key="1">
    <citation type="journal article" date="2014" name="Int. J. Syst. Evol. Microbiol.">
        <title>Complete genome sequence of Corynebacterium casei LMG S-19264T (=DSM 44701T), isolated from a smear-ripened cheese.</title>
        <authorList>
            <consortium name="US DOE Joint Genome Institute (JGI-PGF)"/>
            <person name="Walter F."/>
            <person name="Albersmeier A."/>
            <person name="Kalinowski J."/>
            <person name="Ruckert C."/>
        </authorList>
    </citation>
    <scope>NUCLEOTIDE SEQUENCE</scope>
    <source>
        <strain evidence="6">CGMCC 4.7403</strain>
    </source>
</reference>
<evidence type="ECO:0000313" key="6">
    <source>
        <dbReference type="EMBL" id="GHE50801.1"/>
    </source>
</evidence>
<name>A0A919DK30_9ACTN</name>
<dbReference type="InterPro" id="IPR016032">
    <property type="entry name" value="Sig_transdc_resp-reg_C-effctor"/>
</dbReference>
<dbReference type="PROSITE" id="PS50043">
    <property type="entry name" value="HTH_LUXR_2"/>
    <property type="match status" value="1"/>
</dbReference>